<evidence type="ECO:0008006" key="4">
    <source>
        <dbReference type="Google" id="ProtNLM"/>
    </source>
</evidence>
<reference evidence="2 3" key="1">
    <citation type="journal article" date="2016" name="Genome Biol. Evol.">
        <title>Divergent and convergent evolution of fungal pathogenicity.</title>
        <authorList>
            <person name="Shang Y."/>
            <person name="Xiao G."/>
            <person name="Zheng P."/>
            <person name="Cen K."/>
            <person name="Zhan S."/>
            <person name="Wang C."/>
        </authorList>
    </citation>
    <scope>NUCLEOTIDE SEQUENCE [LARGE SCALE GENOMIC DNA]</scope>
    <source>
        <strain evidence="2 3">RCEF 1005</strain>
    </source>
</reference>
<dbReference type="Gene3D" id="3.40.50.10190">
    <property type="entry name" value="BRCT domain"/>
    <property type="match status" value="1"/>
</dbReference>
<organism evidence="2 3">
    <name type="scientific">Akanthomyces lecanii RCEF 1005</name>
    <dbReference type="NCBI Taxonomy" id="1081108"/>
    <lineage>
        <taxon>Eukaryota</taxon>
        <taxon>Fungi</taxon>
        <taxon>Dikarya</taxon>
        <taxon>Ascomycota</taxon>
        <taxon>Pezizomycotina</taxon>
        <taxon>Sordariomycetes</taxon>
        <taxon>Hypocreomycetidae</taxon>
        <taxon>Hypocreales</taxon>
        <taxon>Cordycipitaceae</taxon>
        <taxon>Akanthomyces</taxon>
        <taxon>Cordyceps confragosa</taxon>
    </lineage>
</organism>
<gene>
    <name evidence="2" type="ORF">LEL_08977</name>
</gene>
<comment type="caution">
    <text evidence="2">The sequence shown here is derived from an EMBL/GenBank/DDBJ whole genome shotgun (WGS) entry which is preliminary data.</text>
</comment>
<protein>
    <recommendedName>
        <fullName evidence="4">BRCT domain-containing protein</fullName>
    </recommendedName>
</protein>
<name>A0A162JP63_CORDF</name>
<evidence type="ECO:0000313" key="3">
    <source>
        <dbReference type="Proteomes" id="UP000076881"/>
    </source>
</evidence>
<evidence type="ECO:0000256" key="1">
    <source>
        <dbReference type="SAM" id="MobiDB-lite"/>
    </source>
</evidence>
<proteinExistence type="predicted"/>
<keyword evidence="3" id="KW-1185">Reference proteome</keyword>
<feature type="compositionally biased region" description="Low complexity" evidence="1">
    <location>
        <begin position="145"/>
        <end position="401"/>
    </location>
</feature>
<accession>A0A162JP63</accession>
<feature type="compositionally biased region" description="Low complexity" evidence="1">
    <location>
        <begin position="408"/>
        <end position="417"/>
    </location>
</feature>
<dbReference type="Proteomes" id="UP000076881">
    <property type="component" value="Unassembled WGS sequence"/>
</dbReference>
<dbReference type="EMBL" id="AZHF01000008">
    <property type="protein sequence ID" value="OAA71742.1"/>
    <property type="molecule type" value="Genomic_DNA"/>
</dbReference>
<feature type="compositionally biased region" description="Polar residues" evidence="1">
    <location>
        <begin position="125"/>
        <end position="144"/>
    </location>
</feature>
<sequence>MAELNSPKDVTLRLAGSFANKETQKQVTAKLKKLGFDKFTTKDDWDVLVATKDAFTQKGASMQEFIATQRPILKESWFDACYKANKFIKPQLGDYFQAPKRQSVESGILSPPASKENTPDPEGTGESSTSATDGTANGNTTSDQANTAPSDPANTAPSDPANTAPSDPANTAPSDPANTAPSDPANTAPSDPANTAPSDPANTAPSDPANTAPSDPANTAPSDPANTAPSDPANTAPSDPANTAPSDPANTAPSDPANTAPSDPANTAPSDPANTAPSDPANTAPSDPANTAPSDPANTAPSDPANTAPSDPANTAPSDPANTAPSDPANTAPSDPANTAPSDPANTAPSDPANTAPSDPANTAPSDPANTAPSDPANTAPSDPASTTPSDPASTTPSDPANTTPSDPANSVGGASVSAAAPNYGSTQVLYFDQAPKGRECLPVRKKHLDWCKDERRLLLTYHPADQFKPWSQRRSGKYEVTIECVVGTGYMIVTLPDSSNADLPCARAGFLLRKSDYPLAAEAYVKAADKITPVSAKSELVGRGMADFVWWTIAAGARMCYLMGVLDGETKPRVFTRSTFKSAFGVIADRQINDILQSFGQEPLKKAGQKQAQMLVKVR</sequence>
<dbReference type="AlphaFoldDB" id="A0A162JP63"/>
<feature type="region of interest" description="Disordered" evidence="1">
    <location>
        <begin position="102"/>
        <end position="417"/>
    </location>
</feature>
<dbReference type="InterPro" id="IPR036420">
    <property type="entry name" value="BRCT_dom_sf"/>
</dbReference>
<dbReference type="OrthoDB" id="5165998at2759"/>
<evidence type="ECO:0000313" key="2">
    <source>
        <dbReference type="EMBL" id="OAA71742.1"/>
    </source>
</evidence>
<dbReference type="STRING" id="1081108.A0A162JP63"/>
<dbReference type="CDD" id="cd17744">
    <property type="entry name" value="BRCT_MDC1_rpt1"/>
    <property type="match status" value="1"/>
</dbReference>